<feature type="region of interest" description="Disordered" evidence="1">
    <location>
        <begin position="64"/>
        <end position="100"/>
    </location>
</feature>
<organism evidence="2 3">
    <name type="scientific">Thalassiosira oceanica</name>
    <name type="common">Marine diatom</name>
    <dbReference type="NCBI Taxonomy" id="159749"/>
    <lineage>
        <taxon>Eukaryota</taxon>
        <taxon>Sar</taxon>
        <taxon>Stramenopiles</taxon>
        <taxon>Ochrophyta</taxon>
        <taxon>Bacillariophyta</taxon>
        <taxon>Coscinodiscophyceae</taxon>
        <taxon>Thalassiosirophycidae</taxon>
        <taxon>Thalassiosirales</taxon>
        <taxon>Thalassiosiraceae</taxon>
        <taxon>Thalassiosira</taxon>
    </lineage>
</organism>
<comment type="caution">
    <text evidence="2">The sequence shown here is derived from an EMBL/GenBank/DDBJ whole genome shotgun (WGS) entry which is preliminary data.</text>
</comment>
<evidence type="ECO:0000313" key="2">
    <source>
        <dbReference type="EMBL" id="EJK61156.1"/>
    </source>
</evidence>
<accession>K0SJK6</accession>
<keyword evidence="3" id="KW-1185">Reference proteome</keyword>
<evidence type="ECO:0000256" key="1">
    <source>
        <dbReference type="SAM" id="MobiDB-lite"/>
    </source>
</evidence>
<dbReference type="Proteomes" id="UP000266841">
    <property type="component" value="Unassembled WGS sequence"/>
</dbReference>
<proteinExistence type="predicted"/>
<evidence type="ECO:0000313" key="3">
    <source>
        <dbReference type="Proteomes" id="UP000266841"/>
    </source>
</evidence>
<feature type="compositionally biased region" description="Polar residues" evidence="1">
    <location>
        <begin position="1"/>
        <end position="12"/>
    </location>
</feature>
<reference evidence="2 3" key="1">
    <citation type="journal article" date="2012" name="Genome Biol.">
        <title>Genome and low-iron response of an oceanic diatom adapted to chronic iron limitation.</title>
        <authorList>
            <person name="Lommer M."/>
            <person name="Specht M."/>
            <person name="Roy A.S."/>
            <person name="Kraemer L."/>
            <person name="Andreson R."/>
            <person name="Gutowska M.A."/>
            <person name="Wolf J."/>
            <person name="Bergner S.V."/>
            <person name="Schilhabel M.B."/>
            <person name="Klostermeier U.C."/>
            <person name="Beiko R.G."/>
            <person name="Rosenstiel P."/>
            <person name="Hippler M."/>
            <person name="Laroche J."/>
        </authorList>
    </citation>
    <scope>NUCLEOTIDE SEQUENCE [LARGE SCALE GENOMIC DNA]</scope>
    <source>
        <strain evidence="2 3">CCMP1005</strain>
    </source>
</reference>
<protein>
    <submittedName>
        <fullName evidence="2">Uncharacterized protein</fullName>
    </submittedName>
</protein>
<feature type="compositionally biased region" description="Polar residues" evidence="1">
    <location>
        <begin position="31"/>
        <end position="42"/>
    </location>
</feature>
<gene>
    <name evidence="2" type="ORF">THAOC_18398</name>
</gene>
<sequence>MAETAQAEQSSRSSDRARIKANSTLHERGQLCTTSADETQLTPAPHAPYSLVTSNDSEFTVRQMMSEDSAGKRKRRHDGHVQVGNVEISPILASQSNEHG</sequence>
<feature type="region of interest" description="Disordered" evidence="1">
    <location>
        <begin position="1"/>
        <end position="52"/>
    </location>
</feature>
<dbReference type="EMBL" id="AGNL01020347">
    <property type="protein sequence ID" value="EJK61156.1"/>
    <property type="molecule type" value="Genomic_DNA"/>
</dbReference>
<dbReference type="AlphaFoldDB" id="K0SJK6"/>
<name>K0SJK6_THAOC</name>
<feature type="non-terminal residue" evidence="2">
    <location>
        <position position="100"/>
    </location>
</feature>